<sequence length="118" mass="13778">MSPHLSAKDCEERTDYDLATWKMYERITAARKQALIASVQADNMRTTNRSMLVFTQTPFKLNRRAKYDNRQHSSGHKYETGGETTTDLKWMPQDEYKREESENLTDSSSECEVFTLDL</sequence>
<feature type="compositionally biased region" description="Basic and acidic residues" evidence="1">
    <location>
        <begin position="92"/>
        <end position="101"/>
    </location>
</feature>
<evidence type="ECO:0000313" key="2">
    <source>
        <dbReference type="EMBL" id="CAD9813314.1"/>
    </source>
</evidence>
<feature type="compositionally biased region" description="Basic and acidic residues" evidence="1">
    <location>
        <begin position="65"/>
        <end position="80"/>
    </location>
</feature>
<proteinExistence type="predicted"/>
<dbReference type="AlphaFoldDB" id="A0A7S2UA49"/>
<name>A0A7S2UA49_9STRA</name>
<organism evidence="2">
    <name type="scientific">Attheya septentrionalis</name>
    <dbReference type="NCBI Taxonomy" id="420275"/>
    <lineage>
        <taxon>Eukaryota</taxon>
        <taxon>Sar</taxon>
        <taxon>Stramenopiles</taxon>
        <taxon>Ochrophyta</taxon>
        <taxon>Bacillariophyta</taxon>
        <taxon>Coscinodiscophyceae</taxon>
        <taxon>Chaetocerotophycidae</taxon>
        <taxon>Chaetocerotales</taxon>
        <taxon>Attheyaceae</taxon>
        <taxon>Attheya</taxon>
    </lineage>
</organism>
<accession>A0A7S2UA49</accession>
<gene>
    <name evidence="2" type="ORF">ASEP1449_LOCUS5139</name>
</gene>
<feature type="region of interest" description="Disordered" evidence="1">
    <location>
        <begin position="64"/>
        <end position="109"/>
    </location>
</feature>
<reference evidence="2" key="1">
    <citation type="submission" date="2021-01" db="EMBL/GenBank/DDBJ databases">
        <authorList>
            <person name="Corre E."/>
            <person name="Pelletier E."/>
            <person name="Niang G."/>
            <person name="Scheremetjew M."/>
            <person name="Finn R."/>
            <person name="Kale V."/>
            <person name="Holt S."/>
            <person name="Cochrane G."/>
            <person name="Meng A."/>
            <person name="Brown T."/>
            <person name="Cohen L."/>
        </authorList>
    </citation>
    <scope>NUCLEOTIDE SEQUENCE</scope>
    <source>
        <strain evidence="2">CCMP2084</strain>
    </source>
</reference>
<evidence type="ECO:0000256" key="1">
    <source>
        <dbReference type="SAM" id="MobiDB-lite"/>
    </source>
</evidence>
<protein>
    <submittedName>
        <fullName evidence="2">Uncharacterized protein</fullName>
    </submittedName>
</protein>
<dbReference type="EMBL" id="HBHQ01007655">
    <property type="protein sequence ID" value="CAD9813314.1"/>
    <property type="molecule type" value="Transcribed_RNA"/>
</dbReference>